<feature type="transmembrane region" description="Helical" evidence="1">
    <location>
        <begin position="98"/>
        <end position="121"/>
    </location>
</feature>
<keyword evidence="3" id="KW-1185">Reference proteome</keyword>
<dbReference type="RefSeq" id="WP_136836720.1">
    <property type="nucleotide sequence ID" value="NZ_SWBQ01000004.1"/>
</dbReference>
<evidence type="ECO:0000256" key="1">
    <source>
        <dbReference type="SAM" id="Phobius"/>
    </source>
</evidence>
<sequence length="143" mass="15968">MQIMHIAFCIAVFNFALVAFFLVKDSIHLNLRLEQPTPLFPIFPIIAVLAVFIGSFLFKKQLNGVTDIPSADDKIAKYQTAFLIRSAILEGAALMNTVAFLMTSNSVFLLAAAFPFLFLLISRPAKQQIIDELNLTYPDTEKL</sequence>
<reference evidence="2 3" key="1">
    <citation type="submission" date="2019-04" db="EMBL/GenBank/DDBJ databases">
        <title>Pedobacter sp. RP-3-15 sp. nov., isolated from Arctic soil.</title>
        <authorList>
            <person name="Dahal R.H."/>
            <person name="Kim D.-U."/>
        </authorList>
    </citation>
    <scope>NUCLEOTIDE SEQUENCE [LARGE SCALE GENOMIC DNA]</scope>
    <source>
        <strain evidence="2 3">RP-3-15</strain>
    </source>
</reference>
<keyword evidence="1" id="KW-1133">Transmembrane helix</keyword>
<dbReference type="OrthoDB" id="1121914at2"/>
<comment type="caution">
    <text evidence="2">The sequence shown here is derived from an EMBL/GenBank/DDBJ whole genome shotgun (WGS) entry which is preliminary data.</text>
</comment>
<dbReference type="Proteomes" id="UP000307244">
    <property type="component" value="Unassembled WGS sequence"/>
</dbReference>
<accession>A0A4U1CF00</accession>
<gene>
    <name evidence="2" type="ORF">FA047_14085</name>
</gene>
<proteinExistence type="predicted"/>
<feature type="transmembrane region" description="Helical" evidence="1">
    <location>
        <begin position="6"/>
        <end position="27"/>
    </location>
</feature>
<evidence type="ECO:0000313" key="3">
    <source>
        <dbReference type="Proteomes" id="UP000307244"/>
    </source>
</evidence>
<protein>
    <submittedName>
        <fullName evidence="2">Uncharacterized protein</fullName>
    </submittedName>
</protein>
<dbReference type="AlphaFoldDB" id="A0A4U1CF00"/>
<keyword evidence="1" id="KW-0472">Membrane</keyword>
<keyword evidence="1" id="KW-0812">Transmembrane</keyword>
<dbReference type="EMBL" id="SWBQ01000004">
    <property type="protein sequence ID" value="TKC04897.1"/>
    <property type="molecule type" value="Genomic_DNA"/>
</dbReference>
<organism evidence="2 3">
    <name type="scientific">Pedobacter frigoris</name>
    <dbReference type="NCBI Taxonomy" id="2571272"/>
    <lineage>
        <taxon>Bacteria</taxon>
        <taxon>Pseudomonadati</taxon>
        <taxon>Bacteroidota</taxon>
        <taxon>Sphingobacteriia</taxon>
        <taxon>Sphingobacteriales</taxon>
        <taxon>Sphingobacteriaceae</taxon>
        <taxon>Pedobacter</taxon>
    </lineage>
</organism>
<feature type="transmembrane region" description="Helical" evidence="1">
    <location>
        <begin position="39"/>
        <end position="58"/>
    </location>
</feature>
<name>A0A4U1CF00_9SPHI</name>
<evidence type="ECO:0000313" key="2">
    <source>
        <dbReference type="EMBL" id="TKC04897.1"/>
    </source>
</evidence>